<dbReference type="Proteomes" id="UP001642360">
    <property type="component" value="Unassembled WGS sequence"/>
</dbReference>
<dbReference type="EMBL" id="CAUOFW020000866">
    <property type="protein sequence ID" value="CAK9138184.1"/>
    <property type="molecule type" value="Genomic_DNA"/>
</dbReference>
<reference evidence="1 2" key="1">
    <citation type="submission" date="2024-02" db="EMBL/GenBank/DDBJ databases">
        <authorList>
            <person name="Vignale AGUSTIN F."/>
            <person name="Sosa J E."/>
            <person name="Modenutti C."/>
        </authorList>
    </citation>
    <scope>NUCLEOTIDE SEQUENCE [LARGE SCALE GENOMIC DNA]</scope>
</reference>
<accession>A0ABC8QZQ0</accession>
<evidence type="ECO:0000313" key="2">
    <source>
        <dbReference type="Proteomes" id="UP001642360"/>
    </source>
</evidence>
<gene>
    <name evidence="1" type="ORF">ILEXP_LOCUS5280</name>
</gene>
<keyword evidence="2" id="KW-1185">Reference proteome</keyword>
<protein>
    <submittedName>
        <fullName evidence="1">Uncharacterized protein</fullName>
    </submittedName>
</protein>
<organism evidence="1 2">
    <name type="scientific">Ilex paraguariensis</name>
    <name type="common">yerba mate</name>
    <dbReference type="NCBI Taxonomy" id="185542"/>
    <lineage>
        <taxon>Eukaryota</taxon>
        <taxon>Viridiplantae</taxon>
        <taxon>Streptophyta</taxon>
        <taxon>Embryophyta</taxon>
        <taxon>Tracheophyta</taxon>
        <taxon>Spermatophyta</taxon>
        <taxon>Magnoliopsida</taxon>
        <taxon>eudicotyledons</taxon>
        <taxon>Gunneridae</taxon>
        <taxon>Pentapetalae</taxon>
        <taxon>asterids</taxon>
        <taxon>campanulids</taxon>
        <taxon>Aquifoliales</taxon>
        <taxon>Aquifoliaceae</taxon>
        <taxon>Ilex</taxon>
    </lineage>
</organism>
<comment type="caution">
    <text evidence="1">The sequence shown here is derived from an EMBL/GenBank/DDBJ whole genome shotgun (WGS) entry which is preliminary data.</text>
</comment>
<name>A0ABC8QZQ0_9AQUA</name>
<evidence type="ECO:0000313" key="1">
    <source>
        <dbReference type="EMBL" id="CAK9138184.1"/>
    </source>
</evidence>
<sequence length="183" mass="20725">MLTSGVSDSVASSRVPRKRVMGEAAMLVEESHHCFHDGYGWDREQGFPRVLNQIVLLMFLKPLFEEVSYWKINVHLIFLSAPIILLTPDIMIVDIGVWSLNCKERVKIFPWWKKIGKGMTVIARRMKNGAGAGGRSEAAENQAWPTTACILSFNSRLIAFLGKDIECPLLPCTYMFLDLWPIL</sequence>
<proteinExistence type="predicted"/>
<dbReference type="AlphaFoldDB" id="A0ABC8QZQ0"/>